<evidence type="ECO:0000259" key="7">
    <source>
        <dbReference type="Pfam" id="PF25019"/>
    </source>
</evidence>
<dbReference type="Pfam" id="PF23559">
    <property type="entry name" value="WHD_DRP"/>
    <property type="match status" value="1"/>
</dbReference>
<feature type="region of interest" description="Disordered" evidence="4">
    <location>
        <begin position="121"/>
        <end position="142"/>
    </location>
</feature>
<name>A0AAP0M7T5_9ROSI</name>
<dbReference type="SUPFAM" id="SSF52540">
    <property type="entry name" value="P-loop containing nucleoside triphosphate hydrolases"/>
    <property type="match status" value="1"/>
</dbReference>
<evidence type="ECO:0000313" key="9">
    <source>
        <dbReference type="Proteomes" id="UP001428341"/>
    </source>
</evidence>
<feature type="compositionally biased region" description="Basic and acidic residues" evidence="4">
    <location>
        <begin position="121"/>
        <end position="132"/>
    </location>
</feature>
<gene>
    <name evidence="8" type="ORF">WN944_015575</name>
</gene>
<evidence type="ECO:0000313" key="8">
    <source>
        <dbReference type="EMBL" id="KAK9200378.1"/>
    </source>
</evidence>
<evidence type="ECO:0000256" key="4">
    <source>
        <dbReference type="SAM" id="MobiDB-lite"/>
    </source>
</evidence>
<dbReference type="Gene3D" id="3.80.10.10">
    <property type="entry name" value="Ribonuclease Inhibitor"/>
    <property type="match status" value="1"/>
</dbReference>
<dbReference type="InterPro" id="IPR036388">
    <property type="entry name" value="WH-like_DNA-bd_sf"/>
</dbReference>
<keyword evidence="3" id="KW-0611">Plant defense</keyword>
<feature type="domain" description="NB-ARC" evidence="5">
    <location>
        <begin position="312"/>
        <end position="484"/>
    </location>
</feature>
<organism evidence="8 9">
    <name type="scientific">Citrus x changshan-huyou</name>
    <dbReference type="NCBI Taxonomy" id="2935761"/>
    <lineage>
        <taxon>Eukaryota</taxon>
        <taxon>Viridiplantae</taxon>
        <taxon>Streptophyta</taxon>
        <taxon>Embryophyta</taxon>
        <taxon>Tracheophyta</taxon>
        <taxon>Spermatophyta</taxon>
        <taxon>Magnoliopsida</taxon>
        <taxon>eudicotyledons</taxon>
        <taxon>Gunneridae</taxon>
        <taxon>Pentapetalae</taxon>
        <taxon>rosids</taxon>
        <taxon>malvids</taxon>
        <taxon>Sapindales</taxon>
        <taxon>Rutaceae</taxon>
        <taxon>Aurantioideae</taxon>
        <taxon>Citrus</taxon>
    </lineage>
</organism>
<dbReference type="Gene3D" id="3.40.50.300">
    <property type="entry name" value="P-loop containing nucleotide triphosphate hydrolases"/>
    <property type="match status" value="1"/>
</dbReference>
<dbReference type="Proteomes" id="UP001428341">
    <property type="component" value="Unassembled WGS sequence"/>
</dbReference>
<dbReference type="InterPro" id="IPR042197">
    <property type="entry name" value="Apaf_helical"/>
</dbReference>
<comment type="caution">
    <text evidence="8">The sequence shown here is derived from an EMBL/GenBank/DDBJ whole genome shotgun (WGS) entry which is preliminary data.</text>
</comment>
<evidence type="ECO:0000259" key="5">
    <source>
        <dbReference type="Pfam" id="PF00931"/>
    </source>
</evidence>
<dbReference type="PANTHER" id="PTHR36766">
    <property type="entry name" value="PLANT BROAD-SPECTRUM MILDEW RESISTANCE PROTEIN RPW8"/>
    <property type="match status" value="1"/>
</dbReference>
<dbReference type="SUPFAM" id="SSF52058">
    <property type="entry name" value="L domain-like"/>
    <property type="match status" value="1"/>
</dbReference>
<dbReference type="FunFam" id="1.10.10.10:FF:000322">
    <property type="entry name" value="Probable disease resistance protein At1g63360"/>
    <property type="match status" value="1"/>
</dbReference>
<dbReference type="EMBL" id="JBCGBO010000005">
    <property type="protein sequence ID" value="KAK9200378.1"/>
    <property type="molecule type" value="Genomic_DNA"/>
</dbReference>
<keyword evidence="2" id="KW-0677">Repeat</keyword>
<keyword evidence="1" id="KW-0433">Leucine-rich repeat</keyword>
<dbReference type="InterPro" id="IPR058922">
    <property type="entry name" value="WHD_DRP"/>
</dbReference>
<reference evidence="8 9" key="1">
    <citation type="submission" date="2024-05" db="EMBL/GenBank/DDBJ databases">
        <title>Haplotype-resolved chromosome-level genome assembly of Huyou (Citrus changshanensis).</title>
        <authorList>
            <person name="Miao C."/>
            <person name="Chen W."/>
            <person name="Wu Y."/>
            <person name="Wang L."/>
            <person name="Zhao S."/>
            <person name="Grierson D."/>
            <person name="Xu C."/>
            <person name="Chen K."/>
        </authorList>
    </citation>
    <scope>NUCLEOTIDE SEQUENCE [LARGE SCALE GENOMIC DNA]</scope>
    <source>
        <strain evidence="8">01-14</strain>
        <tissue evidence="8">Leaf</tissue>
    </source>
</reference>
<dbReference type="Gene3D" id="1.10.8.430">
    <property type="entry name" value="Helical domain of apoptotic protease-activating factors"/>
    <property type="match status" value="1"/>
</dbReference>
<dbReference type="AlphaFoldDB" id="A0AAP0M7T5"/>
<evidence type="ECO:0000256" key="3">
    <source>
        <dbReference type="ARBA" id="ARBA00022821"/>
    </source>
</evidence>
<accession>A0AAP0M7T5</accession>
<feature type="domain" description="Disease resistance protein winged helix" evidence="6">
    <location>
        <begin position="568"/>
        <end position="636"/>
    </location>
</feature>
<dbReference type="GO" id="GO:0043531">
    <property type="term" value="F:ADP binding"/>
    <property type="evidence" value="ECO:0007669"/>
    <property type="project" value="InterPro"/>
</dbReference>
<feature type="domain" description="R13L1/DRL21-like LRR repeat region" evidence="7">
    <location>
        <begin position="827"/>
        <end position="955"/>
    </location>
</feature>
<dbReference type="InterPro" id="IPR027417">
    <property type="entry name" value="P-loop_NTPase"/>
</dbReference>
<dbReference type="FunFam" id="3.40.50.300:FF:001091">
    <property type="entry name" value="Probable disease resistance protein At1g61300"/>
    <property type="match status" value="1"/>
</dbReference>
<dbReference type="GO" id="GO:0006952">
    <property type="term" value="P:defense response"/>
    <property type="evidence" value="ECO:0007669"/>
    <property type="project" value="UniProtKB-KW"/>
</dbReference>
<sequence>MNKTSEYRRRRGSGTGIGAEKSSVYMDIEAVVGGDLLTVASVIPEQYSLKKLWADIRDLCFDQPIKHATEVRFQVMLPWETSYATLKTETDLQDAFNKLREKKYSWAIFIIKTELDELEKDKGDSSLPKDRNEEDESPDAQFKVLLPPEPDVEWVDFDKDKEFALPDLNDESNTVNFAAATLIVQDSYESMAAVGLDDNTHDEELEAEKNIDDMDAGSEENLNQFEVDKREESSGSVHCDDGSASKATFVGNISSTQSSVVGPGKVAANITVDSNELDSFVSKEQNHAIAAQQRPPSSSVRTERAVYGRDDDKAKILDMVLSDDPSDSMFRVIPIVGMAGIGKTTLAREVYNDKAVSDIKFDIKAWVCVSDEFDVLSISMALLESITCKPCDLKALNEVQVQLQKALDGKKFLLVLDDVWNENYSLWEDLKAPFLAAAPNSKIIVTTRHSHVASTMGSVEHYNLSLLSDDDCWFVFMNHAFDTRDHIHVQRISGLFHKKVVQKCRGLPLAAKTLGGLLRTKHGDNAWEDILNSNIWDLPEQSGVLPVLKLSYHYLPSHLKRCFAYCAIFPKDYELKEKELVFLWMAEGIIQQPRNNKQLEDWGSECFHDLVSRSIFQQSSGDGSKFVMHDLVHDLAQLVSGESICRLEEANKLSRRFERVRHSSYTRGHFDSKIRFESLYEVPHLRTFLPVFIRGGTDTSYITNVLLSDMLPKFKKLRVLSLEGYYVTQLPNSIKELKLLRYLNVAGTQIRSLPESTSSLMHLRVLILRDCSRLTGLPSKMWNLINLRHLDIEGANSLEGMPYGMEKLKHLQTLSNFIVGKDTGSGLKDLKNLKFLHGELCISGLQNVNDLREAGEAMLCEKQNLQALSLQWGSQFDSSREEVAKEHTVLDMLQPHTNLKKLAITSYSGENFPMWIGDLSFSKMEVLELQNCQNCTSLPSLSTLGSLKQLSIKGMTRLKSIGSEFYGEDILNTFKTLETLRFENLPEWECWDTKENGLLAGFSSLRELSILKCPKFSGKLPELLPSLEILVISKCADLWLCVLYAASFAVV</sequence>
<dbReference type="PANTHER" id="PTHR36766:SF51">
    <property type="entry name" value="DISEASE RESISTANCE RPP13-LIKE PROTEIN 1"/>
    <property type="match status" value="1"/>
</dbReference>
<proteinExistence type="predicted"/>
<evidence type="ECO:0000256" key="1">
    <source>
        <dbReference type="ARBA" id="ARBA00022614"/>
    </source>
</evidence>
<dbReference type="InterPro" id="IPR002182">
    <property type="entry name" value="NB-ARC"/>
</dbReference>
<evidence type="ECO:0000259" key="6">
    <source>
        <dbReference type="Pfam" id="PF23559"/>
    </source>
</evidence>
<evidence type="ECO:0008006" key="10">
    <source>
        <dbReference type="Google" id="ProtNLM"/>
    </source>
</evidence>
<keyword evidence="9" id="KW-1185">Reference proteome</keyword>
<dbReference type="PRINTS" id="PR00364">
    <property type="entry name" value="DISEASERSIST"/>
</dbReference>
<dbReference type="Pfam" id="PF00931">
    <property type="entry name" value="NB-ARC"/>
    <property type="match status" value="1"/>
</dbReference>
<dbReference type="InterPro" id="IPR032675">
    <property type="entry name" value="LRR_dom_sf"/>
</dbReference>
<evidence type="ECO:0000256" key="2">
    <source>
        <dbReference type="ARBA" id="ARBA00022737"/>
    </source>
</evidence>
<dbReference type="Gene3D" id="1.10.10.10">
    <property type="entry name" value="Winged helix-like DNA-binding domain superfamily/Winged helix DNA-binding domain"/>
    <property type="match status" value="1"/>
</dbReference>
<protein>
    <recommendedName>
        <fullName evidence="10">NB-ARC domain-containing protein</fullName>
    </recommendedName>
</protein>
<dbReference type="Pfam" id="PF25019">
    <property type="entry name" value="LRR_R13L1-DRL21"/>
    <property type="match status" value="1"/>
</dbReference>
<dbReference type="InterPro" id="IPR056789">
    <property type="entry name" value="LRR_R13L1-DRL21"/>
</dbReference>